<dbReference type="PROSITE" id="PS00110">
    <property type="entry name" value="PYRUVATE_KINASE"/>
    <property type="match status" value="1"/>
</dbReference>
<protein>
    <recommendedName>
        <fullName evidence="7 17">Pyruvate kinase</fullName>
        <ecNumber evidence="6 17">2.7.1.40</ecNumber>
    </recommendedName>
</protein>
<dbReference type="Gene3D" id="3.50.30.10">
    <property type="entry name" value="Phosphohistidine domain"/>
    <property type="match status" value="1"/>
</dbReference>
<dbReference type="GO" id="GO:0030955">
    <property type="term" value="F:potassium ion binding"/>
    <property type="evidence" value="ECO:0007669"/>
    <property type="project" value="UniProtKB-UniRule"/>
</dbReference>
<evidence type="ECO:0000256" key="16">
    <source>
        <dbReference type="ARBA" id="ARBA00023317"/>
    </source>
</evidence>
<dbReference type="Proteomes" id="UP000198828">
    <property type="component" value="Unassembled WGS sequence"/>
</dbReference>
<feature type="domain" description="Pyruvate kinase barrel" evidence="19">
    <location>
        <begin position="1"/>
        <end position="324"/>
    </location>
</feature>
<dbReference type="NCBIfam" id="NF004978">
    <property type="entry name" value="PRK06354.1"/>
    <property type="match status" value="1"/>
</dbReference>
<keyword evidence="23" id="KW-1185">Reference proteome</keyword>
<dbReference type="Pfam" id="PF02887">
    <property type="entry name" value="PK_C"/>
    <property type="match status" value="1"/>
</dbReference>
<sequence>MKKTKIVCTIGPASEKEDILRQLFLHGMNVARLNFSHGSHEEHKKRIDTIKKLREEMNLPIGIMLDTKGPEIRLGSLSEEMVELKAGDTFTLTTRDIVGNQSIASVSYKGLAQDLEIGNKILIDDGLIELEVVEIVDGTDIKCFVLNGGTIKDHKGINLPNTSINLPAVTEKDIEDIKFGIENDVDFIAASFIRKVDDVLEIRKILEEYGGEHIDIISKIENREGVENIDEIIEASDGIMVARGDLGVEIETEAIPLIQKQIIRKCNIAGKPVITATQMLDSMMRNPRPTRAEVTDVANAILDGSDAIMLSGETAAGKYPVEAVKTMHDIAIRTETSDEYLEVLKHRPVDKDVSTTNAISKATCTTAEDLDANAIITATSSGYTSKAISKFRPKAPIIAATTTERVMRKLSLVWGVYPVLSIKSDITDEVIDRSIHSAIEKGYIEEGDLIVITAGIPVGVSGTTNLIKVQTVGKVLIKGTGIGKQSITGKVCICRTMEELTAKFKEGNILVSEFTDKDMVEFMKKASAIIVEQGGLTSHTAIVGLNLGKATIVGATDATKILKDGDIVTVDSVTGLVYKGEAKVL</sequence>
<keyword evidence="13 18" id="KW-0460">Magnesium</keyword>
<evidence type="ECO:0000256" key="9">
    <source>
        <dbReference type="ARBA" id="ARBA00022723"/>
    </source>
</evidence>
<dbReference type="InterPro" id="IPR015795">
    <property type="entry name" value="Pyrv_Knase_C"/>
</dbReference>
<name>A0A1H2UU56_9FIRM</name>
<evidence type="ECO:0000259" key="20">
    <source>
        <dbReference type="Pfam" id="PF00391"/>
    </source>
</evidence>
<dbReference type="Gene3D" id="3.40.1380.20">
    <property type="entry name" value="Pyruvate kinase, C-terminal domain"/>
    <property type="match status" value="1"/>
</dbReference>
<keyword evidence="12" id="KW-0067">ATP-binding</keyword>
<accession>A0A1H2UU56</accession>
<evidence type="ECO:0000256" key="12">
    <source>
        <dbReference type="ARBA" id="ARBA00022840"/>
    </source>
</evidence>
<evidence type="ECO:0000256" key="10">
    <source>
        <dbReference type="ARBA" id="ARBA00022741"/>
    </source>
</evidence>
<dbReference type="InterPro" id="IPR036637">
    <property type="entry name" value="Phosphohistidine_dom_sf"/>
</dbReference>
<comment type="pathway">
    <text evidence="3 18">Carbohydrate degradation; glycolysis; pyruvate from D-glyceraldehyde 3-phosphate: step 5/5.</text>
</comment>
<reference evidence="22 23" key="1">
    <citation type="submission" date="2016-10" db="EMBL/GenBank/DDBJ databases">
        <authorList>
            <person name="de Groot N.N."/>
        </authorList>
    </citation>
    <scope>NUCLEOTIDE SEQUENCE [LARGE SCALE GENOMIC DNA]</scope>
    <source>
        <strain evidence="22 23">DSM 23310</strain>
    </source>
</reference>
<comment type="catalytic activity">
    <reaction evidence="18">
        <text>pyruvate + ATP = phosphoenolpyruvate + ADP + H(+)</text>
        <dbReference type="Rhea" id="RHEA:18157"/>
        <dbReference type="ChEBI" id="CHEBI:15361"/>
        <dbReference type="ChEBI" id="CHEBI:15378"/>
        <dbReference type="ChEBI" id="CHEBI:30616"/>
        <dbReference type="ChEBI" id="CHEBI:58702"/>
        <dbReference type="ChEBI" id="CHEBI:456216"/>
        <dbReference type="EC" id="2.7.1.40"/>
    </reaction>
</comment>
<keyword evidence="15 18" id="KW-0324">Glycolysis</keyword>
<evidence type="ECO:0000259" key="19">
    <source>
        <dbReference type="Pfam" id="PF00224"/>
    </source>
</evidence>
<keyword evidence="16 22" id="KW-0670">Pyruvate</keyword>
<proteinExistence type="inferred from homology"/>
<dbReference type="SUPFAM" id="SSF50800">
    <property type="entry name" value="PK beta-barrel domain-like"/>
    <property type="match status" value="1"/>
</dbReference>
<dbReference type="SUPFAM" id="SSF51621">
    <property type="entry name" value="Phosphoenolpyruvate/pyruvate domain"/>
    <property type="match status" value="1"/>
</dbReference>
<dbReference type="InterPro" id="IPR040442">
    <property type="entry name" value="Pyrv_kinase-like_dom_sf"/>
</dbReference>
<evidence type="ECO:0000256" key="7">
    <source>
        <dbReference type="ARBA" id="ARBA00018587"/>
    </source>
</evidence>
<dbReference type="Gene3D" id="2.40.33.10">
    <property type="entry name" value="PK beta-barrel domain-like"/>
    <property type="match status" value="1"/>
</dbReference>
<dbReference type="Pfam" id="PF00391">
    <property type="entry name" value="PEP-utilizers"/>
    <property type="match status" value="1"/>
</dbReference>
<dbReference type="EMBL" id="FNNG01000003">
    <property type="protein sequence ID" value="SDW59605.1"/>
    <property type="molecule type" value="Genomic_DNA"/>
</dbReference>
<dbReference type="InterPro" id="IPR001697">
    <property type="entry name" value="Pyr_Knase"/>
</dbReference>
<dbReference type="OrthoDB" id="9812123at2"/>
<dbReference type="Gene3D" id="3.20.20.60">
    <property type="entry name" value="Phosphoenolpyruvate-binding domains"/>
    <property type="match status" value="1"/>
</dbReference>
<dbReference type="EC" id="2.7.1.40" evidence="6 17"/>
<keyword evidence="10" id="KW-0547">Nucleotide-binding</keyword>
<comment type="cofactor">
    <cofactor evidence="1">
        <name>Mg(2+)</name>
        <dbReference type="ChEBI" id="CHEBI:18420"/>
    </cofactor>
</comment>
<evidence type="ECO:0000313" key="22">
    <source>
        <dbReference type="EMBL" id="SDW59605.1"/>
    </source>
</evidence>
<dbReference type="GO" id="GO:0000287">
    <property type="term" value="F:magnesium ion binding"/>
    <property type="evidence" value="ECO:0007669"/>
    <property type="project" value="UniProtKB-UniRule"/>
</dbReference>
<comment type="similarity">
    <text evidence="4">In the C-terminal section; belongs to the PEP-utilizing enzyme family.</text>
</comment>
<gene>
    <name evidence="22" type="ORF">SAMN05660923_00935</name>
</gene>
<dbReference type="PRINTS" id="PR01050">
    <property type="entry name" value="PYRUVTKNASE"/>
</dbReference>
<dbReference type="SUPFAM" id="SSF52935">
    <property type="entry name" value="PK C-terminal domain-like"/>
    <property type="match status" value="1"/>
</dbReference>
<feature type="domain" description="Pyruvate kinase C-terminal" evidence="21">
    <location>
        <begin position="357"/>
        <end position="469"/>
    </location>
</feature>
<dbReference type="SUPFAM" id="SSF52009">
    <property type="entry name" value="Phosphohistidine domain"/>
    <property type="match status" value="1"/>
</dbReference>
<evidence type="ECO:0000256" key="15">
    <source>
        <dbReference type="ARBA" id="ARBA00023152"/>
    </source>
</evidence>
<evidence type="ECO:0000256" key="2">
    <source>
        <dbReference type="ARBA" id="ARBA00001958"/>
    </source>
</evidence>
<dbReference type="GO" id="GO:0004743">
    <property type="term" value="F:pyruvate kinase activity"/>
    <property type="evidence" value="ECO:0007669"/>
    <property type="project" value="UniProtKB-UniRule"/>
</dbReference>
<dbReference type="PANTHER" id="PTHR11817">
    <property type="entry name" value="PYRUVATE KINASE"/>
    <property type="match status" value="1"/>
</dbReference>
<evidence type="ECO:0000259" key="21">
    <source>
        <dbReference type="Pfam" id="PF02887"/>
    </source>
</evidence>
<dbReference type="InterPro" id="IPR018209">
    <property type="entry name" value="Pyrv_Knase_AS"/>
</dbReference>
<comment type="similarity">
    <text evidence="5 18">Belongs to the pyruvate kinase family.</text>
</comment>
<evidence type="ECO:0000256" key="6">
    <source>
        <dbReference type="ARBA" id="ARBA00012142"/>
    </source>
</evidence>
<dbReference type="InterPro" id="IPR015793">
    <property type="entry name" value="Pyrv_Knase_brl"/>
</dbReference>
<dbReference type="InterPro" id="IPR008279">
    <property type="entry name" value="PEP-util_enz_mobile_dom"/>
</dbReference>
<dbReference type="FunFam" id="2.40.33.10:FF:000001">
    <property type="entry name" value="Pyruvate kinase"/>
    <property type="match status" value="1"/>
</dbReference>
<evidence type="ECO:0000256" key="8">
    <source>
        <dbReference type="ARBA" id="ARBA00022679"/>
    </source>
</evidence>
<dbReference type="GO" id="GO:0006950">
    <property type="term" value="P:response to stress"/>
    <property type="evidence" value="ECO:0007669"/>
    <property type="project" value="UniProtKB-ARBA"/>
</dbReference>
<dbReference type="InterPro" id="IPR036918">
    <property type="entry name" value="Pyrv_Knase_C_sf"/>
</dbReference>
<evidence type="ECO:0000256" key="4">
    <source>
        <dbReference type="ARBA" id="ARBA00006237"/>
    </source>
</evidence>
<evidence type="ECO:0000256" key="5">
    <source>
        <dbReference type="ARBA" id="ARBA00008663"/>
    </source>
</evidence>
<dbReference type="Pfam" id="PF00224">
    <property type="entry name" value="PK"/>
    <property type="match status" value="1"/>
</dbReference>
<evidence type="ECO:0000313" key="23">
    <source>
        <dbReference type="Proteomes" id="UP000198828"/>
    </source>
</evidence>
<dbReference type="FunFam" id="3.20.20.60:FF:000001">
    <property type="entry name" value="Pyruvate kinase"/>
    <property type="match status" value="1"/>
</dbReference>
<dbReference type="InterPro" id="IPR015806">
    <property type="entry name" value="Pyrv_Knase_insert_dom_sf"/>
</dbReference>
<dbReference type="RefSeq" id="WP_093751293.1">
    <property type="nucleotide sequence ID" value="NZ_BSYN01000004.1"/>
</dbReference>
<evidence type="ECO:0000256" key="11">
    <source>
        <dbReference type="ARBA" id="ARBA00022777"/>
    </source>
</evidence>
<evidence type="ECO:0000256" key="1">
    <source>
        <dbReference type="ARBA" id="ARBA00001946"/>
    </source>
</evidence>
<evidence type="ECO:0000256" key="13">
    <source>
        <dbReference type="ARBA" id="ARBA00022842"/>
    </source>
</evidence>
<evidence type="ECO:0000256" key="14">
    <source>
        <dbReference type="ARBA" id="ARBA00022958"/>
    </source>
</evidence>
<keyword evidence="9" id="KW-0479">Metal-binding</keyword>
<dbReference type="AlphaFoldDB" id="A0A1H2UU56"/>
<dbReference type="UniPathway" id="UPA00109">
    <property type="reaction ID" value="UER00188"/>
</dbReference>
<dbReference type="GO" id="GO:0005524">
    <property type="term" value="F:ATP binding"/>
    <property type="evidence" value="ECO:0007669"/>
    <property type="project" value="UniProtKB-KW"/>
</dbReference>
<keyword evidence="8 18" id="KW-0808">Transferase</keyword>
<comment type="cofactor">
    <cofactor evidence="2">
        <name>K(+)</name>
        <dbReference type="ChEBI" id="CHEBI:29103"/>
    </cofactor>
</comment>
<dbReference type="GO" id="GO:0016301">
    <property type="term" value="F:kinase activity"/>
    <property type="evidence" value="ECO:0007669"/>
    <property type="project" value="UniProtKB-KW"/>
</dbReference>
<keyword evidence="14" id="KW-0630">Potassium</keyword>
<evidence type="ECO:0000256" key="18">
    <source>
        <dbReference type="RuleBase" id="RU000504"/>
    </source>
</evidence>
<dbReference type="NCBIfam" id="NF004491">
    <property type="entry name" value="PRK05826.1"/>
    <property type="match status" value="1"/>
</dbReference>
<evidence type="ECO:0000256" key="17">
    <source>
        <dbReference type="NCBIfam" id="TIGR01064"/>
    </source>
</evidence>
<evidence type="ECO:0000256" key="3">
    <source>
        <dbReference type="ARBA" id="ARBA00004997"/>
    </source>
</evidence>
<feature type="domain" description="PEP-utilising enzyme mobile" evidence="20">
    <location>
        <begin position="504"/>
        <end position="575"/>
    </location>
</feature>
<dbReference type="NCBIfam" id="TIGR01064">
    <property type="entry name" value="pyruv_kin"/>
    <property type="match status" value="1"/>
</dbReference>
<dbReference type="InterPro" id="IPR015813">
    <property type="entry name" value="Pyrv/PenolPyrv_kinase-like_dom"/>
</dbReference>
<dbReference type="InterPro" id="IPR011037">
    <property type="entry name" value="Pyrv_Knase-like_insert_dom_sf"/>
</dbReference>
<keyword evidence="11 18" id="KW-0418">Kinase</keyword>
<organism evidence="22 23">
    <name type="scientific">Tepidimicrobium xylanilyticum</name>
    <dbReference type="NCBI Taxonomy" id="1123352"/>
    <lineage>
        <taxon>Bacteria</taxon>
        <taxon>Bacillati</taxon>
        <taxon>Bacillota</taxon>
        <taxon>Tissierellia</taxon>
        <taxon>Tissierellales</taxon>
        <taxon>Tepidimicrobiaceae</taxon>
        <taxon>Tepidimicrobium</taxon>
    </lineage>
</organism>